<dbReference type="STRING" id="153721.MYP_3928"/>
<dbReference type="AlphaFoldDB" id="A0A098LKK1"/>
<keyword evidence="3" id="KW-1185">Reference proteome</keyword>
<gene>
    <name evidence="2" type="ORF">MYP_3928</name>
</gene>
<comment type="caution">
    <text evidence="2">The sequence shown here is derived from an EMBL/GenBank/DDBJ whole genome shotgun (WGS) entry which is preliminary data.</text>
</comment>
<reference evidence="2 3" key="1">
    <citation type="submission" date="2014-09" db="EMBL/GenBank/DDBJ databases">
        <title>Sporocytophaga myxococcoides PG-01 genome sequencing.</title>
        <authorList>
            <person name="Liu L."/>
            <person name="Gao P.J."/>
            <person name="Chen G.J."/>
            <person name="Wang L.S."/>
        </authorList>
    </citation>
    <scope>NUCLEOTIDE SEQUENCE [LARGE SCALE GENOMIC DNA]</scope>
    <source>
        <strain evidence="2 3">PG-01</strain>
    </source>
</reference>
<dbReference type="InterPro" id="IPR059231">
    <property type="entry name" value="Leader_pinensin"/>
</dbReference>
<accession>A0A098LKK1</accession>
<evidence type="ECO:0000313" key="3">
    <source>
        <dbReference type="Proteomes" id="UP000030185"/>
    </source>
</evidence>
<organism evidence="2 3">
    <name type="scientific">Sporocytophaga myxococcoides</name>
    <dbReference type="NCBI Taxonomy" id="153721"/>
    <lineage>
        <taxon>Bacteria</taxon>
        <taxon>Pseudomonadati</taxon>
        <taxon>Bacteroidota</taxon>
        <taxon>Cytophagia</taxon>
        <taxon>Cytophagales</taxon>
        <taxon>Cytophagaceae</taxon>
        <taxon>Sporocytophaga</taxon>
    </lineage>
</organism>
<dbReference type="NCBIfam" id="NF038180">
    <property type="entry name" value="leader_pinensin"/>
    <property type="match status" value="1"/>
</dbReference>
<evidence type="ECO:0000313" key="2">
    <source>
        <dbReference type="EMBL" id="GAL86698.1"/>
    </source>
</evidence>
<evidence type="ECO:0000256" key="1">
    <source>
        <dbReference type="SAM" id="MobiDB-lite"/>
    </source>
</evidence>
<feature type="region of interest" description="Disordered" evidence="1">
    <location>
        <begin position="1"/>
        <end position="31"/>
    </location>
</feature>
<proteinExistence type="predicted"/>
<sequence>MENLEEKASDTPEVPKENEGSEPKGKKKKVSLSEFKVKSFVTDVKVEQMQFLKTAGG</sequence>
<dbReference type="RefSeq" id="WP_156140737.1">
    <property type="nucleotide sequence ID" value="NZ_BBLT01000009.1"/>
</dbReference>
<dbReference type="EMBL" id="BBLT01000009">
    <property type="protein sequence ID" value="GAL86698.1"/>
    <property type="molecule type" value="Genomic_DNA"/>
</dbReference>
<protein>
    <submittedName>
        <fullName evidence="2">Uncharacterized protein</fullName>
    </submittedName>
</protein>
<dbReference type="Proteomes" id="UP000030185">
    <property type="component" value="Unassembled WGS sequence"/>
</dbReference>
<dbReference type="OrthoDB" id="9867123at2"/>
<feature type="compositionally biased region" description="Basic and acidic residues" evidence="1">
    <location>
        <begin position="1"/>
        <end position="24"/>
    </location>
</feature>
<name>A0A098LKK1_9BACT</name>